<dbReference type="EMBL" id="CP017803">
    <property type="protein sequence ID" value="ATZ59863.1"/>
    <property type="molecule type" value="Genomic_DNA"/>
</dbReference>
<reference evidence="4 5" key="1">
    <citation type="submission" date="2016-10" db="EMBL/GenBank/DDBJ databases">
        <authorList>
            <person name="Varghese N."/>
        </authorList>
    </citation>
    <scope>NUCLEOTIDE SEQUENCE [LARGE SCALE GENOMIC DNA]</scope>
    <source>
        <strain evidence="4 5">KB11</strain>
    </source>
</reference>
<dbReference type="Pfam" id="PF02272">
    <property type="entry name" value="DHHA1"/>
    <property type="match status" value="1"/>
</dbReference>
<dbReference type="Gene3D" id="3.10.310.30">
    <property type="match status" value="1"/>
</dbReference>
<sequence>MMEIPCGMQEQFLEAKQLIESSNDIKIYTHTDCDGICSGAILSIILDRLNKDYEIEFVNLDEIEDLDLDHKLTIFSDLGSGQGVDKNAKDGQKILILDHHPPLRDINYKNDKAYTYLEINPMFYGIDGSYYVCGGGLCYFLAKTFGFKDLSWIGVLSAIGDMQNNKTGHFEGLNEIIQEDAINEGLLKVTKNDLNIYGRSTRPLYVALSYFSDVKLPTTNNQQEAKVVLEELGVDEKHNRKTLSEVTEEDKMEIKKFLSRMISKRVPPKYLKYVPKLIVGDAYTFLNEEEGSFLRDGSEFSTAMNACGRNRKEAIGVDIIKGDRLVALDALEEVSKTHKYNLATSISKVADNYHSEIIELDNFQYFDCSDFDEDIASNIIGTITGMVLGYCNWKKPILGFSKPKNNQIKVSLRCSKLLAYDGIHFGNMMREIAKEVGGTGGGHAIACGAYIPNEKKSEFLDKFNRKLQGKIAN</sequence>
<dbReference type="RefSeq" id="WP_100815541.1">
    <property type="nucleotide sequence ID" value="NZ_CAYATI010000040.1"/>
</dbReference>
<name>A0A2H4U6Z2_METSM</name>
<accession>A0A2H4U6Z2</accession>
<evidence type="ECO:0000313" key="4">
    <source>
        <dbReference type="EMBL" id="ATZ59863.1"/>
    </source>
</evidence>
<dbReference type="GO" id="GO:0004527">
    <property type="term" value="F:exonuclease activity"/>
    <property type="evidence" value="ECO:0007669"/>
    <property type="project" value="UniProtKB-KW"/>
</dbReference>
<dbReference type="InterPro" id="IPR038763">
    <property type="entry name" value="DHH_sf"/>
</dbReference>
<dbReference type="InterPro" id="IPR001667">
    <property type="entry name" value="DDH_dom"/>
</dbReference>
<proteinExistence type="predicted"/>
<dbReference type="Proteomes" id="UP000232133">
    <property type="component" value="Chromosome"/>
</dbReference>
<gene>
    <name evidence="4" type="ORF">BK798_05245</name>
</gene>
<evidence type="ECO:0000313" key="5">
    <source>
        <dbReference type="Proteomes" id="UP000232133"/>
    </source>
</evidence>
<feature type="domain" description="DHH-CID" evidence="3">
    <location>
        <begin position="196"/>
        <end position="269"/>
    </location>
</feature>
<dbReference type="AlphaFoldDB" id="A0A2H4U6Z2"/>
<evidence type="ECO:0000259" key="1">
    <source>
        <dbReference type="Pfam" id="PF01368"/>
    </source>
</evidence>
<dbReference type="PANTHER" id="PTHR30255">
    <property type="entry name" value="SINGLE-STRANDED-DNA-SPECIFIC EXONUCLEASE RECJ"/>
    <property type="match status" value="1"/>
</dbReference>
<dbReference type="GO" id="GO:0003677">
    <property type="term" value="F:DNA binding"/>
    <property type="evidence" value="ECO:0007669"/>
    <property type="project" value="UniProtKB-KW"/>
</dbReference>
<dbReference type="PANTHER" id="PTHR30255:SF3">
    <property type="entry name" value="SINGLE-STRANDED-DNA-SPECIFIC EXONUCLEASE RECJ"/>
    <property type="match status" value="1"/>
</dbReference>
<feature type="domain" description="DHHA1" evidence="2">
    <location>
        <begin position="372"/>
        <end position="468"/>
    </location>
</feature>
<protein>
    <submittedName>
        <fullName evidence="4">Single-stranded DNA-binding protein</fullName>
    </submittedName>
</protein>
<dbReference type="Gene3D" id="3.90.1640.30">
    <property type="match status" value="1"/>
</dbReference>
<organism evidence="4 5">
    <name type="scientific">Methanobrevibacter smithii</name>
    <dbReference type="NCBI Taxonomy" id="2173"/>
    <lineage>
        <taxon>Archaea</taxon>
        <taxon>Methanobacteriati</taxon>
        <taxon>Methanobacteriota</taxon>
        <taxon>Methanomada group</taxon>
        <taxon>Methanobacteria</taxon>
        <taxon>Methanobacteriales</taxon>
        <taxon>Methanobacteriaceae</taxon>
        <taxon>Methanobrevibacter</taxon>
    </lineage>
</organism>
<dbReference type="InterPro" id="IPR051673">
    <property type="entry name" value="SSDNA_exonuclease_RecJ"/>
</dbReference>
<feature type="domain" description="DDH" evidence="1">
    <location>
        <begin position="25"/>
        <end position="141"/>
    </location>
</feature>
<evidence type="ECO:0000259" key="2">
    <source>
        <dbReference type="Pfam" id="PF02272"/>
    </source>
</evidence>
<dbReference type="Pfam" id="PF21763">
    <property type="entry name" value="DHH_CID"/>
    <property type="match status" value="1"/>
</dbReference>
<dbReference type="GeneID" id="35118760"/>
<dbReference type="SUPFAM" id="SSF64182">
    <property type="entry name" value="DHH phosphoesterases"/>
    <property type="match status" value="1"/>
</dbReference>
<evidence type="ECO:0000259" key="3">
    <source>
        <dbReference type="Pfam" id="PF21763"/>
    </source>
</evidence>
<dbReference type="Pfam" id="PF01368">
    <property type="entry name" value="DHH"/>
    <property type="match status" value="1"/>
</dbReference>
<dbReference type="InterPro" id="IPR003156">
    <property type="entry name" value="DHHA1_dom"/>
</dbReference>
<dbReference type="InterPro" id="IPR048515">
    <property type="entry name" value="DHH_CID"/>
</dbReference>
<keyword evidence="4" id="KW-0238">DNA-binding</keyword>